<keyword evidence="2" id="KW-1185">Reference proteome</keyword>
<proteinExistence type="predicted"/>
<dbReference type="Proteomes" id="UP000289340">
    <property type="component" value="Chromosome 8"/>
</dbReference>
<protein>
    <submittedName>
        <fullName evidence="1">Uncharacterized protein</fullName>
    </submittedName>
</protein>
<name>A0A445JJX1_GLYSO</name>
<dbReference type="AlphaFoldDB" id="A0A445JJX1"/>
<organism evidence="1 2">
    <name type="scientific">Glycine soja</name>
    <name type="common">Wild soybean</name>
    <dbReference type="NCBI Taxonomy" id="3848"/>
    <lineage>
        <taxon>Eukaryota</taxon>
        <taxon>Viridiplantae</taxon>
        <taxon>Streptophyta</taxon>
        <taxon>Embryophyta</taxon>
        <taxon>Tracheophyta</taxon>
        <taxon>Spermatophyta</taxon>
        <taxon>Magnoliopsida</taxon>
        <taxon>eudicotyledons</taxon>
        <taxon>Gunneridae</taxon>
        <taxon>Pentapetalae</taxon>
        <taxon>rosids</taxon>
        <taxon>fabids</taxon>
        <taxon>Fabales</taxon>
        <taxon>Fabaceae</taxon>
        <taxon>Papilionoideae</taxon>
        <taxon>50 kb inversion clade</taxon>
        <taxon>NPAAA clade</taxon>
        <taxon>indigoferoid/millettioid clade</taxon>
        <taxon>Phaseoleae</taxon>
        <taxon>Glycine</taxon>
        <taxon>Glycine subgen. Soja</taxon>
    </lineage>
</organism>
<comment type="caution">
    <text evidence="1">The sequence shown here is derived from an EMBL/GenBank/DDBJ whole genome shotgun (WGS) entry which is preliminary data.</text>
</comment>
<evidence type="ECO:0000313" key="2">
    <source>
        <dbReference type="Proteomes" id="UP000289340"/>
    </source>
</evidence>
<reference evidence="1 2" key="1">
    <citation type="submission" date="2018-09" db="EMBL/GenBank/DDBJ databases">
        <title>A high-quality reference genome of wild soybean provides a powerful tool to mine soybean genomes.</title>
        <authorList>
            <person name="Xie M."/>
            <person name="Chung C.Y.L."/>
            <person name="Li M.-W."/>
            <person name="Wong F.-L."/>
            <person name="Chan T.-F."/>
            <person name="Lam H.-M."/>
        </authorList>
    </citation>
    <scope>NUCLEOTIDE SEQUENCE [LARGE SCALE GENOMIC DNA]</scope>
    <source>
        <strain evidence="2">cv. W05</strain>
        <tissue evidence="1">Hypocotyl of etiolated seedlings</tissue>
    </source>
</reference>
<sequence>MDVPNHSAPFYLPRVPHVHKKCPEASSPTSTPFYLLQHLSIFFLRETFLSKTKSVQKLPSLPLQPRSRRSLPLQPPTRHSFTFLSSSTSFYLLLKRNFSLQNKKRVQKLPSLPLQPRSRCSLPLQPPTHHSFPLAACTVLSHHGLHRHWSSCVWRQHLQPWLHLHRATFVGLRSLHHPSGHLVFPFSLFFLFTVLFESGFE</sequence>
<accession>A0A445JJX1</accession>
<gene>
    <name evidence="1" type="ORF">D0Y65_021569</name>
</gene>
<evidence type="ECO:0000313" key="1">
    <source>
        <dbReference type="EMBL" id="RZB98741.1"/>
    </source>
</evidence>
<dbReference type="EMBL" id="QZWG01000008">
    <property type="protein sequence ID" value="RZB98741.1"/>
    <property type="molecule type" value="Genomic_DNA"/>
</dbReference>